<dbReference type="RefSeq" id="WP_264503105.1">
    <property type="nucleotide sequence ID" value="NZ_JAPDDS010000015.1"/>
</dbReference>
<organism evidence="1 2">
    <name type="scientific">Luteolibacter flavescens</name>
    <dbReference type="NCBI Taxonomy" id="1859460"/>
    <lineage>
        <taxon>Bacteria</taxon>
        <taxon>Pseudomonadati</taxon>
        <taxon>Verrucomicrobiota</taxon>
        <taxon>Verrucomicrobiia</taxon>
        <taxon>Verrucomicrobiales</taxon>
        <taxon>Verrucomicrobiaceae</taxon>
        <taxon>Luteolibacter</taxon>
    </lineage>
</organism>
<comment type="caution">
    <text evidence="1">The sequence shown here is derived from an EMBL/GenBank/DDBJ whole genome shotgun (WGS) entry which is preliminary data.</text>
</comment>
<evidence type="ECO:0000313" key="1">
    <source>
        <dbReference type="EMBL" id="MCW1887150.1"/>
    </source>
</evidence>
<dbReference type="EMBL" id="JAPDDS010000015">
    <property type="protein sequence ID" value="MCW1887150.1"/>
    <property type="molecule type" value="Genomic_DNA"/>
</dbReference>
<evidence type="ECO:0000313" key="2">
    <source>
        <dbReference type="Proteomes" id="UP001207930"/>
    </source>
</evidence>
<keyword evidence="2" id="KW-1185">Reference proteome</keyword>
<proteinExistence type="predicted"/>
<sequence length="159" mass="17892">MSDQLGQPEYPVEQAAIDLIRGRDLLIGHYGGWPAFIDAEVIRMTLERAPTGHAAAHSLRAVFLTFDIHQAPDSPMRKQAHTEILFSSVGRLSVTEWQHQNPIQGLSITRRRDDKLNADLFLVRWGGLGHEVGFDCDRITVVDLVDLNPFQKSFPQLLP</sequence>
<accession>A0ABT3FU89</accession>
<gene>
    <name evidence="1" type="ORF">OKA04_20595</name>
</gene>
<dbReference type="Proteomes" id="UP001207930">
    <property type="component" value="Unassembled WGS sequence"/>
</dbReference>
<reference evidence="1 2" key="1">
    <citation type="submission" date="2022-10" db="EMBL/GenBank/DDBJ databases">
        <title>Luteolibacter flavescens strain MCCC 1K03193, whole genome shotgun sequencing project.</title>
        <authorList>
            <person name="Zhao G."/>
            <person name="Shen L."/>
        </authorList>
    </citation>
    <scope>NUCLEOTIDE SEQUENCE [LARGE SCALE GENOMIC DNA]</scope>
    <source>
        <strain evidence="1 2">MCCC 1K03193</strain>
    </source>
</reference>
<dbReference type="InterPro" id="IPR028957">
    <property type="entry name" value="Imm50"/>
</dbReference>
<dbReference type="Pfam" id="PF15594">
    <property type="entry name" value="Imm50"/>
    <property type="match status" value="1"/>
</dbReference>
<protein>
    <submittedName>
        <fullName evidence="1">Immunity 50 family protein</fullName>
    </submittedName>
</protein>
<name>A0ABT3FU89_9BACT</name>